<dbReference type="RefSeq" id="WP_342312504.1">
    <property type="nucleotide sequence ID" value="NZ_CP150851.1"/>
</dbReference>
<evidence type="ECO:0000313" key="6">
    <source>
        <dbReference type="Proteomes" id="UP001484179"/>
    </source>
</evidence>
<protein>
    <submittedName>
        <fullName evidence="5">Helix-turn-helix domain-containing protein</fullName>
    </submittedName>
</protein>
<dbReference type="Proteomes" id="UP001484179">
    <property type="component" value="Plasmid unnamed"/>
</dbReference>
<reference evidence="5 6" key="1">
    <citation type="submission" date="2024-04" db="EMBL/GenBank/DDBJ databases">
        <title>Biological Control Activity of Plant Growth Promoting Rhizobacteria Burkholderia pyrrocinia BX1 against Tobacco black shank Introduction Tobacco black shank (TBS) caused by the oomycete Phytophthora. nicotianae (P. nicotianae) has become a destructive soil.</title>
        <authorList>
            <person name="Liu X."/>
            <person name="Shu C."/>
        </authorList>
    </citation>
    <scope>NUCLEOTIDE SEQUENCE [LARGE SCALE GENOMIC DNA]</scope>
    <source>
        <strain evidence="5 6">BX1</strain>
        <plasmid evidence="5 6">unnamed</plasmid>
    </source>
</reference>
<feature type="domain" description="RsbT co-antagonist protein RsbRD N-terminal" evidence="3">
    <location>
        <begin position="42"/>
        <end position="176"/>
    </location>
</feature>
<dbReference type="InterPro" id="IPR025736">
    <property type="entry name" value="PucR_C-HTH_dom"/>
</dbReference>
<dbReference type="InterPro" id="IPR025751">
    <property type="entry name" value="RsbRD_N_dom"/>
</dbReference>
<geneLocation type="plasmid" evidence="5 6">
    <name>unnamed</name>
</geneLocation>
<evidence type="ECO:0000313" key="5">
    <source>
        <dbReference type="EMBL" id="WZW59292.1"/>
    </source>
</evidence>
<feature type="domain" description="PucR C-terminal helix-turn-helix" evidence="2">
    <location>
        <begin position="362"/>
        <end position="420"/>
    </location>
</feature>
<evidence type="ECO:0000256" key="1">
    <source>
        <dbReference type="ARBA" id="ARBA00006754"/>
    </source>
</evidence>
<dbReference type="Pfam" id="PF13556">
    <property type="entry name" value="HTH_30"/>
    <property type="match status" value="1"/>
</dbReference>
<dbReference type="Pfam" id="PF14361">
    <property type="entry name" value="RsbRD_N"/>
    <property type="match status" value="1"/>
</dbReference>
<sequence length="428" mass="47873">MAAKNRSAESAMRPVDVPVTSALMRDKVRELAADPSAVVERTYAALTRIGGYDGLTSAMRKDIMDSIEVSQRLWFESVSTGQFPSSADLEGLQEFGRRRVHQGIPLSALVRAFWVGPRELWRVCAELGSRHDDLRDELLFVLSPYLMEYFDFMVQLISQAYLDEQYQQARWRAALRHQLHEIVFSHATDDHAFRKAIKALGLDHASPRIALAIECDRLDRGAMRSDSELERVVLSVARYLKCRKDDLVDVWHRDCLVIWAPCNRGESASASDRRLEARMTAWLDSGSGIGAIGIGLPGAGAKGWATSADEAIRALDFGRHRGGDGKLQRYSDIVIGECIRSDDSALNYLLSLMQELSGEQDLIPTLESFFANLQRRKVTAAALGIHPNTLDHRLERIENILGARLDDAAWIAKLEIALKLQGMGERSR</sequence>
<keyword evidence="6" id="KW-1185">Reference proteome</keyword>
<evidence type="ECO:0000259" key="2">
    <source>
        <dbReference type="Pfam" id="PF13556"/>
    </source>
</evidence>
<evidence type="ECO:0000259" key="3">
    <source>
        <dbReference type="Pfam" id="PF14361"/>
    </source>
</evidence>
<dbReference type="InterPro" id="IPR051448">
    <property type="entry name" value="CdaR-like_regulators"/>
</dbReference>
<dbReference type="Pfam" id="PF17853">
    <property type="entry name" value="GGDEF_2"/>
    <property type="match status" value="1"/>
</dbReference>
<evidence type="ECO:0000259" key="4">
    <source>
        <dbReference type="Pfam" id="PF17853"/>
    </source>
</evidence>
<gene>
    <name evidence="5" type="ORF">WN985_33600</name>
</gene>
<keyword evidence="5" id="KW-0614">Plasmid</keyword>
<name>A0ABZ3BVS9_BURPY</name>
<dbReference type="Gene3D" id="1.10.10.2840">
    <property type="entry name" value="PucR C-terminal helix-turn-helix domain"/>
    <property type="match status" value="1"/>
</dbReference>
<dbReference type="EMBL" id="CP150851">
    <property type="protein sequence ID" value="WZW59292.1"/>
    <property type="molecule type" value="Genomic_DNA"/>
</dbReference>
<organism evidence="5 6">
    <name type="scientific">Burkholderia pyrrocinia</name>
    <name type="common">Pseudomonas pyrrocinia</name>
    <dbReference type="NCBI Taxonomy" id="60550"/>
    <lineage>
        <taxon>Bacteria</taxon>
        <taxon>Pseudomonadati</taxon>
        <taxon>Pseudomonadota</taxon>
        <taxon>Betaproteobacteria</taxon>
        <taxon>Burkholderiales</taxon>
        <taxon>Burkholderiaceae</taxon>
        <taxon>Burkholderia</taxon>
        <taxon>Burkholderia cepacia complex</taxon>
    </lineage>
</organism>
<dbReference type="InterPro" id="IPR041522">
    <property type="entry name" value="CdaR_GGDEF"/>
</dbReference>
<accession>A0ABZ3BVS9</accession>
<dbReference type="PANTHER" id="PTHR33744">
    <property type="entry name" value="CARBOHYDRATE DIACID REGULATOR"/>
    <property type="match status" value="1"/>
</dbReference>
<feature type="domain" description="CdaR GGDEF-like" evidence="4">
    <location>
        <begin position="188"/>
        <end position="316"/>
    </location>
</feature>
<dbReference type="InterPro" id="IPR042070">
    <property type="entry name" value="PucR_C-HTH_sf"/>
</dbReference>
<proteinExistence type="inferred from homology"/>
<comment type="similarity">
    <text evidence="1">Belongs to the CdaR family.</text>
</comment>